<keyword evidence="5" id="KW-0378">Hydrolase</keyword>
<protein>
    <recommendedName>
        <fullName evidence="7">Ribonuclease P protein component</fullName>
        <ecNumber evidence="7">3.1.26.5</ecNumber>
    </recommendedName>
</protein>
<dbReference type="PANTHER" id="PTHR33992:SF1">
    <property type="entry name" value="RIBONUCLEASE P PROTEIN COMPONENT"/>
    <property type="match status" value="1"/>
</dbReference>
<evidence type="ECO:0000256" key="4">
    <source>
        <dbReference type="ARBA" id="ARBA00022759"/>
    </source>
</evidence>
<dbReference type="SUPFAM" id="SSF54211">
    <property type="entry name" value="Ribosomal protein S5 domain 2-like"/>
    <property type="match status" value="1"/>
</dbReference>
<proteinExistence type="predicted"/>
<accession>U1GH17</accession>
<dbReference type="GO" id="GO:0000049">
    <property type="term" value="F:tRNA binding"/>
    <property type="evidence" value="ECO:0007669"/>
    <property type="project" value="InterPro"/>
</dbReference>
<evidence type="ECO:0000256" key="3">
    <source>
        <dbReference type="ARBA" id="ARBA00022722"/>
    </source>
</evidence>
<evidence type="ECO:0000256" key="6">
    <source>
        <dbReference type="ARBA" id="ARBA00022884"/>
    </source>
</evidence>
<dbReference type="InterPro" id="IPR020568">
    <property type="entry name" value="Ribosomal_Su5_D2-typ_SF"/>
</dbReference>
<evidence type="ECO:0000313" key="9">
    <source>
        <dbReference type="EMBL" id="ERF57435.1"/>
    </source>
</evidence>
<organism evidence="9 10">
    <name type="scientific">Cutibacterium granulosum DSM 20700</name>
    <dbReference type="NCBI Taxonomy" id="1160719"/>
    <lineage>
        <taxon>Bacteria</taxon>
        <taxon>Bacillati</taxon>
        <taxon>Actinomycetota</taxon>
        <taxon>Actinomycetes</taxon>
        <taxon>Propionibacteriales</taxon>
        <taxon>Propionibacteriaceae</taxon>
        <taxon>Cutibacterium</taxon>
    </lineage>
</organism>
<keyword evidence="3" id="KW-0540">Nuclease</keyword>
<sequence length="145" mass="15163">MSTLADATTCSDPGAAPRVGFVVSKAVGNAVTRHRVARQLRHLARPLAEQLPLGCLIVVRALPAAARHPQQLPSDLSSAWTKALDKLQRHTAAQSSTDSACDNCPQTNGRTPDDTGAHIDTADAGAKGPAAADELPTMSPVRREV</sequence>
<reference evidence="9 10" key="1">
    <citation type="journal article" date="2013" name="BMC Genomics">
        <title>Comparative genomics reveals distinct host-interacting traits of three major human-associated propionibacteria.</title>
        <authorList>
            <person name="Mak T.N."/>
            <person name="Schmid M."/>
            <person name="Brzuszkiewicz E."/>
            <person name="Zeng G."/>
            <person name="Meyer R."/>
            <person name="Sfanos K.S."/>
            <person name="Brinkmann V."/>
            <person name="Meyer T.F."/>
            <person name="Bruggemann H."/>
        </authorList>
    </citation>
    <scope>NUCLEOTIDE SEQUENCE [LARGE SCALE GENOMIC DNA]</scope>
    <source>
        <strain evidence="9 10">DSM 20700</strain>
    </source>
</reference>
<dbReference type="EC" id="3.1.26.5" evidence="7"/>
<feature type="region of interest" description="Disordered" evidence="8">
    <location>
        <begin position="87"/>
        <end position="145"/>
    </location>
</feature>
<keyword evidence="2" id="KW-0819">tRNA processing</keyword>
<dbReference type="PATRIC" id="fig|1160719.4.peg.597"/>
<dbReference type="GO" id="GO:0042781">
    <property type="term" value="F:3'-tRNA processing endoribonuclease activity"/>
    <property type="evidence" value="ECO:0007669"/>
    <property type="project" value="TreeGrafter"/>
</dbReference>
<comment type="function">
    <text evidence="1">RNaseP catalyzes the removal of the 5'-leader sequence from pre-tRNA to produce the mature 5'-terminus. It can also cleave other RNA substrates such as 4.5S RNA. The protein component plays an auxiliary but essential role in vivo by binding to the 5'-leader sequence and broadening the substrate specificity of the ribozyme.</text>
</comment>
<dbReference type="PANTHER" id="PTHR33992">
    <property type="entry name" value="RIBONUCLEASE P PROTEIN COMPONENT"/>
    <property type="match status" value="1"/>
</dbReference>
<evidence type="ECO:0000256" key="7">
    <source>
        <dbReference type="NCBIfam" id="TIGR00188"/>
    </source>
</evidence>
<dbReference type="NCBIfam" id="TIGR00188">
    <property type="entry name" value="rnpA"/>
    <property type="match status" value="1"/>
</dbReference>
<dbReference type="InterPro" id="IPR014721">
    <property type="entry name" value="Ribsml_uS5_D2-typ_fold_subgr"/>
</dbReference>
<dbReference type="Proteomes" id="UP000016307">
    <property type="component" value="Unassembled WGS sequence"/>
</dbReference>
<feature type="compositionally biased region" description="Polar residues" evidence="8">
    <location>
        <begin position="91"/>
        <end position="110"/>
    </location>
</feature>
<feature type="compositionally biased region" description="Low complexity" evidence="8">
    <location>
        <begin position="122"/>
        <end position="133"/>
    </location>
</feature>
<comment type="caution">
    <text evidence="9">The sequence shown here is derived from an EMBL/GenBank/DDBJ whole genome shotgun (WGS) entry which is preliminary data.</text>
</comment>
<dbReference type="InterPro" id="IPR000100">
    <property type="entry name" value="RNase_P"/>
</dbReference>
<feature type="compositionally biased region" description="Basic and acidic residues" evidence="8">
    <location>
        <begin position="111"/>
        <end position="121"/>
    </location>
</feature>
<dbReference type="GO" id="GO:0030677">
    <property type="term" value="C:ribonuclease P complex"/>
    <property type="evidence" value="ECO:0007669"/>
    <property type="project" value="TreeGrafter"/>
</dbReference>
<dbReference type="GO" id="GO:0004526">
    <property type="term" value="F:ribonuclease P activity"/>
    <property type="evidence" value="ECO:0007669"/>
    <property type="project" value="UniProtKB-UniRule"/>
</dbReference>
<evidence type="ECO:0000256" key="5">
    <source>
        <dbReference type="ARBA" id="ARBA00022801"/>
    </source>
</evidence>
<evidence type="ECO:0000313" key="10">
    <source>
        <dbReference type="Proteomes" id="UP000016307"/>
    </source>
</evidence>
<name>U1GH17_9ACTN</name>
<evidence type="ECO:0000256" key="2">
    <source>
        <dbReference type="ARBA" id="ARBA00022694"/>
    </source>
</evidence>
<dbReference type="PROSITE" id="PS00648">
    <property type="entry name" value="RIBONUCLEASE_P"/>
    <property type="match status" value="1"/>
</dbReference>
<dbReference type="EMBL" id="AOSS01000098">
    <property type="protein sequence ID" value="ERF57435.1"/>
    <property type="molecule type" value="Genomic_DNA"/>
</dbReference>
<dbReference type="InterPro" id="IPR020539">
    <property type="entry name" value="RNase_P_CS"/>
</dbReference>
<dbReference type="Pfam" id="PF00825">
    <property type="entry name" value="Ribonuclease_P"/>
    <property type="match status" value="1"/>
</dbReference>
<dbReference type="Gene3D" id="3.30.230.10">
    <property type="match status" value="1"/>
</dbReference>
<keyword evidence="4" id="KW-0255">Endonuclease</keyword>
<keyword evidence="10" id="KW-1185">Reference proteome</keyword>
<dbReference type="AlphaFoldDB" id="U1GH17"/>
<keyword evidence="6" id="KW-0694">RNA-binding</keyword>
<evidence type="ECO:0000256" key="8">
    <source>
        <dbReference type="SAM" id="MobiDB-lite"/>
    </source>
</evidence>
<evidence type="ECO:0000256" key="1">
    <source>
        <dbReference type="ARBA" id="ARBA00002663"/>
    </source>
</evidence>
<gene>
    <name evidence="9" type="ORF">H641_03113</name>
</gene>